<dbReference type="PANTHER" id="PTHR10357">
    <property type="entry name" value="ALPHA-AMYLASE FAMILY MEMBER"/>
    <property type="match status" value="1"/>
</dbReference>
<organism evidence="2 3">
    <name type="scientific">Deinococcus marmoris</name>
    <dbReference type="NCBI Taxonomy" id="249408"/>
    <lineage>
        <taxon>Bacteria</taxon>
        <taxon>Thermotogati</taxon>
        <taxon>Deinococcota</taxon>
        <taxon>Deinococci</taxon>
        <taxon>Deinococcales</taxon>
        <taxon>Deinococcaceae</taxon>
        <taxon>Deinococcus</taxon>
    </lineage>
</organism>
<dbReference type="GO" id="GO:0005975">
    <property type="term" value="P:carbohydrate metabolic process"/>
    <property type="evidence" value="ECO:0007669"/>
    <property type="project" value="InterPro"/>
</dbReference>
<dbReference type="InterPro" id="IPR006047">
    <property type="entry name" value="GH13_cat_dom"/>
</dbReference>
<protein>
    <submittedName>
        <fullName evidence="2">Sucrose phosphorylase</fullName>
    </submittedName>
</protein>
<dbReference type="Gene3D" id="2.60.40.1180">
    <property type="entry name" value="Golgi alpha-mannosidase II"/>
    <property type="match status" value="1"/>
</dbReference>
<proteinExistence type="predicted"/>
<dbReference type="SUPFAM" id="SSF51445">
    <property type="entry name" value="(Trans)glycosidases"/>
    <property type="match status" value="1"/>
</dbReference>
<evidence type="ECO:0000259" key="1">
    <source>
        <dbReference type="SMART" id="SM00642"/>
    </source>
</evidence>
<dbReference type="Pfam" id="PF22582">
    <property type="entry name" value="Amylosucrase_C-like"/>
    <property type="match status" value="1"/>
</dbReference>
<dbReference type="InterPro" id="IPR055218">
    <property type="entry name" value="Amylosucrase_C"/>
</dbReference>
<dbReference type="Proteomes" id="UP000186607">
    <property type="component" value="Unassembled WGS sequence"/>
</dbReference>
<feature type="domain" description="Glycosyl hydrolase family 13 catalytic" evidence="1">
    <location>
        <begin position="96"/>
        <end position="545"/>
    </location>
</feature>
<gene>
    <name evidence="2" type="ORF">BOO71_0001573</name>
</gene>
<reference evidence="2 3" key="1">
    <citation type="submission" date="2017-01" db="EMBL/GenBank/DDBJ databases">
        <title>Genome Analysis of Deinococcus marmoris KOPRI26562.</title>
        <authorList>
            <person name="Kim J.H."/>
            <person name="Oh H.-M."/>
        </authorList>
    </citation>
    <scope>NUCLEOTIDE SEQUENCE [LARGE SCALE GENOMIC DNA]</scope>
    <source>
        <strain evidence="2 3">KOPRI26562</strain>
    </source>
</reference>
<dbReference type="Gene3D" id="1.10.1740.10">
    <property type="match status" value="1"/>
</dbReference>
<accession>A0A1U7P3K1</accession>
<dbReference type="CDD" id="cd11324">
    <property type="entry name" value="AmyAc_Amylosucrase"/>
    <property type="match status" value="1"/>
</dbReference>
<dbReference type="InterPro" id="IPR045857">
    <property type="entry name" value="O16G_dom_2"/>
</dbReference>
<dbReference type="PANTHER" id="PTHR10357:SF213">
    <property type="entry name" value="ALPHA AMYLASE CATALYTIC REGION"/>
    <property type="match status" value="1"/>
</dbReference>
<dbReference type="InterPro" id="IPR017853">
    <property type="entry name" value="GH"/>
</dbReference>
<name>A0A1U7P3K1_9DEIO</name>
<dbReference type="STRING" id="249408.BOO71_0001573"/>
<dbReference type="AlphaFoldDB" id="A0A1U7P3K1"/>
<sequence>MMHSSLLTSEQAQRLRLAFDDDRDAETFFLRLERYGPELLDSLRAVYLERADGLMERLLEIMLHAYHTRPADLRRLDEARLLSPDWLQSPRMVGYVAYADRFAGTLRGVQEHVDYLDALGVTYLHLMPLLRPREGQNDGGYAVADYRSVRPDLGTMDDLSALARDLRGRGISLVLDLVLNHVAREHEWAQKARAGEDQYRDYFHLFADRGLPDAYETTLPEVFPDFAPGNFTWDPELGEGHAGEGGTGGWVWTTFNTYQWDLNWGNPDVLAEFVDIILNLANRGVEVFRLDAIAFMWKRLGTDSQNQPEVHHLTRALRAAARIVAPAVAFKAEAIVGPGDLIHYLGTGTHHGRVSDMAYHNSLMVQLWSSLASRDTRLMEEALRAFPPKPTNTTWGMYVRCHDDIGWAISDTDAARVGISGPGHRHFLSDFYSGEFPGSFARGLVFQFNPATGDRRISGSAASLAGLETALEGGNEALTRLAVQRLLLLHTVILGFGGVPLLYMGDELALTNDNHYADTPEHAADNRWVHRPRMDWALAQEVQDHPDTPAGQVNAGLRWRIAVRKTLPYLHASIESRVVSSPDPRVLMLRRDHPLGVLLEVYNFSEERVVLPAYVLRGHLGEDAHDALSRSAFHLTRPTVTLDPYRALWLTAAEVNA</sequence>
<evidence type="ECO:0000313" key="3">
    <source>
        <dbReference type="Proteomes" id="UP000186607"/>
    </source>
</evidence>
<keyword evidence="3" id="KW-1185">Reference proteome</keyword>
<dbReference type="SMART" id="SM00642">
    <property type="entry name" value="Aamy"/>
    <property type="match status" value="1"/>
</dbReference>
<dbReference type="GO" id="GO:0047669">
    <property type="term" value="F:amylosucrase activity"/>
    <property type="evidence" value="ECO:0007669"/>
    <property type="project" value="InterPro"/>
</dbReference>
<comment type="caution">
    <text evidence="2">The sequence shown here is derived from an EMBL/GenBank/DDBJ whole genome shotgun (WGS) entry which is preliminary data.</text>
</comment>
<dbReference type="Gene3D" id="3.90.400.10">
    <property type="entry name" value="Oligo-1,6-glucosidase, Domain 2"/>
    <property type="match status" value="1"/>
</dbReference>
<dbReference type="EMBL" id="MSTI01000020">
    <property type="protein sequence ID" value="OLV19736.1"/>
    <property type="molecule type" value="Genomic_DNA"/>
</dbReference>
<dbReference type="eggNOG" id="COG0366">
    <property type="taxonomic scope" value="Bacteria"/>
</dbReference>
<dbReference type="InterPro" id="IPR044077">
    <property type="entry name" value="Amylosucrase"/>
</dbReference>
<dbReference type="Gene3D" id="3.20.20.80">
    <property type="entry name" value="Glycosidases"/>
    <property type="match status" value="1"/>
</dbReference>
<evidence type="ECO:0000313" key="2">
    <source>
        <dbReference type="EMBL" id="OLV19736.1"/>
    </source>
</evidence>
<dbReference type="InterPro" id="IPR013780">
    <property type="entry name" value="Glyco_hydro_b"/>
</dbReference>
<dbReference type="SUPFAM" id="SSF51011">
    <property type="entry name" value="Glycosyl hydrolase domain"/>
    <property type="match status" value="1"/>
</dbReference>
<dbReference type="Pfam" id="PF00128">
    <property type="entry name" value="Alpha-amylase"/>
    <property type="match status" value="1"/>
</dbReference>